<dbReference type="EMBL" id="MU267726">
    <property type="protein sequence ID" value="KAH7910111.1"/>
    <property type="molecule type" value="Genomic_DNA"/>
</dbReference>
<keyword evidence="2" id="KW-1185">Reference proteome</keyword>
<feature type="non-terminal residue" evidence="1">
    <location>
        <position position="85"/>
    </location>
</feature>
<evidence type="ECO:0000313" key="2">
    <source>
        <dbReference type="Proteomes" id="UP000790377"/>
    </source>
</evidence>
<feature type="non-terminal residue" evidence="1">
    <location>
        <position position="1"/>
    </location>
</feature>
<evidence type="ECO:0000313" key="1">
    <source>
        <dbReference type="EMBL" id="KAH7910111.1"/>
    </source>
</evidence>
<gene>
    <name evidence="1" type="ORF">BJ138DRAFT_985801</name>
</gene>
<name>A0ACB8AAS2_9AGAM</name>
<dbReference type="Proteomes" id="UP000790377">
    <property type="component" value="Unassembled WGS sequence"/>
</dbReference>
<sequence length="85" mass="9749">PVSNDLEDLAISFITEAIETVQPPVLHSTPPNIINELALKQQRLEQHIIESKALMAKLARARNKEDKENVLNAIREHNRWVLQTF</sequence>
<proteinExistence type="predicted"/>
<protein>
    <submittedName>
        <fullName evidence="1">Uncharacterized protein</fullName>
    </submittedName>
</protein>
<reference evidence="1" key="1">
    <citation type="journal article" date="2021" name="New Phytol.">
        <title>Evolutionary innovations through gain and loss of genes in the ectomycorrhizal Boletales.</title>
        <authorList>
            <person name="Wu G."/>
            <person name="Miyauchi S."/>
            <person name="Morin E."/>
            <person name="Kuo A."/>
            <person name="Drula E."/>
            <person name="Varga T."/>
            <person name="Kohler A."/>
            <person name="Feng B."/>
            <person name="Cao Y."/>
            <person name="Lipzen A."/>
            <person name="Daum C."/>
            <person name="Hundley H."/>
            <person name="Pangilinan J."/>
            <person name="Johnson J."/>
            <person name="Barry K."/>
            <person name="LaButti K."/>
            <person name="Ng V."/>
            <person name="Ahrendt S."/>
            <person name="Min B."/>
            <person name="Choi I.G."/>
            <person name="Park H."/>
            <person name="Plett J.M."/>
            <person name="Magnuson J."/>
            <person name="Spatafora J.W."/>
            <person name="Nagy L.G."/>
            <person name="Henrissat B."/>
            <person name="Grigoriev I.V."/>
            <person name="Yang Z.L."/>
            <person name="Xu J."/>
            <person name="Martin F.M."/>
        </authorList>
    </citation>
    <scope>NUCLEOTIDE SEQUENCE</scope>
    <source>
        <strain evidence="1">ATCC 28755</strain>
    </source>
</reference>
<comment type="caution">
    <text evidence="1">The sequence shown here is derived from an EMBL/GenBank/DDBJ whole genome shotgun (WGS) entry which is preliminary data.</text>
</comment>
<accession>A0ACB8AAS2</accession>
<organism evidence="1 2">
    <name type="scientific">Hygrophoropsis aurantiaca</name>
    <dbReference type="NCBI Taxonomy" id="72124"/>
    <lineage>
        <taxon>Eukaryota</taxon>
        <taxon>Fungi</taxon>
        <taxon>Dikarya</taxon>
        <taxon>Basidiomycota</taxon>
        <taxon>Agaricomycotina</taxon>
        <taxon>Agaricomycetes</taxon>
        <taxon>Agaricomycetidae</taxon>
        <taxon>Boletales</taxon>
        <taxon>Coniophorineae</taxon>
        <taxon>Hygrophoropsidaceae</taxon>
        <taxon>Hygrophoropsis</taxon>
    </lineage>
</organism>